<dbReference type="InterPro" id="IPR033347">
    <property type="entry name" value="Di19"/>
</dbReference>
<evidence type="ECO:0000259" key="1">
    <source>
        <dbReference type="Pfam" id="PF05605"/>
    </source>
</evidence>
<dbReference type="InterPro" id="IPR008598">
    <property type="entry name" value="Di19_Zn-bd"/>
</dbReference>
<dbReference type="Pfam" id="PF05605">
    <property type="entry name" value="zf-Di19"/>
    <property type="match status" value="2"/>
</dbReference>
<dbReference type="PANTHER" id="PTHR31875:SF26">
    <property type="entry name" value="PROTEIN DEHYDRATION-INDUCED 19-RELATED"/>
    <property type="match status" value="1"/>
</dbReference>
<gene>
    <name evidence="2" type="ORF">CUMW_156490</name>
</gene>
<sequence>MDADSWSARLSSASKRYQSALQSRSEMFMGFEEIDGDDDLREEFPCPFCSEYFDIVGLCCHIDDEHPVEAKNGIALELRITYWILLMIRAFCLQVCPVCAMRVGVDMVAHITLQHGNIFKISIFSQRLICVRGF</sequence>
<comment type="caution">
    <text evidence="2">The sequence shown here is derived from an EMBL/GenBank/DDBJ whole genome shotgun (WGS) entry which is preliminary data.</text>
</comment>
<reference evidence="2 3" key="1">
    <citation type="journal article" date="2017" name="Front. Genet.">
        <title>Draft sequencing of the heterozygous diploid genome of Satsuma (Citrus unshiu Marc.) using a hybrid assembly approach.</title>
        <authorList>
            <person name="Shimizu T."/>
            <person name="Tanizawa Y."/>
            <person name="Mochizuki T."/>
            <person name="Nagasaki H."/>
            <person name="Yoshioka T."/>
            <person name="Toyoda A."/>
            <person name="Fujiyama A."/>
            <person name="Kaminuma E."/>
            <person name="Nakamura Y."/>
        </authorList>
    </citation>
    <scope>NUCLEOTIDE SEQUENCE [LARGE SCALE GENOMIC DNA]</scope>
    <source>
        <strain evidence="3">cv. Miyagawa wase</strain>
    </source>
</reference>
<protein>
    <recommendedName>
        <fullName evidence="1">Di19 zinc-binding domain-containing protein</fullName>
    </recommendedName>
</protein>
<dbReference type="PANTHER" id="PTHR31875">
    <property type="entry name" value="PROTEIN DEHYDRATION-INDUCED 19"/>
    <property type="match status" value="1"/>
</dbReference>
<accession>A0A2H5PPX2</accession>
<dbReference type="Proteomes" id="UP000236630">
    <property type="component" value="Unassembled WGS sequence"/>
</dbReference>
<evidence type="ECO:0000313" key="2">
    <source>
        <dbReference type="EMBL" id="GAY54410.1"/>
    </source>
</evidence>
<organism evidence="2 3">
    <name type="scientific">Citrus unshiu</name>
    <name type="common">Satsuma mandarin</name>
    <name type="synonym">Citrus nobilis var. unshiu</name>
    <dbReference type="NCBI Taxonomy" id="55188"/>
    <lineage>
        <taxon>Eukaryota</taxon>
        <taxon>Viridiplantae</taxon>
        <taxon>Streptophyta</taxon>
        <taxon>Embryophyta</taxon>
        <taxon>Tracheophyta</taxon>
        <taxon>Spermatophyta</taxon>
        <taxon>Magnoliopsida</taxon>
        <taxon>eudicotyledons</taxon>
        <taxon>Gunneridae</taxon>
        <taxon>Pentapetalae</taxon>
        <taxon>rosids</taxon>
        <taxon>malvids</taxon>
        <taxon>Sapindales</taxon>
        <taxon>Rutaceae</taxon>
        <taxon>Aurantioideae</taxon>
        <taxon>Citrus</taxon>
    </lineage>
</organism>
<feature type="domain" description="Di19 zinc-binding" evidence="1">
    <location>
        <begin position="95"/>
        <end position="116"/>
    </location>
</feature>
<feature type="domain" description="Di19 zinc-binding" evidence="1">
    <location>
        <begin position="42"/>
        <end position="74"/>
    </location>
</feature>
<proteinExistence type="predicted"/>
<dbReference type="EMBL" id="BDQV01000104">
    <property type="protein sequence ID" value="GAY54410.1"/>
    <property type="molecule type" value="Genomic_DNA"/>
</dbReference>
<name>A0A2H5PPX2_CITUN</name>
<evidence type="ECO:0000313" key="3">
    <source>
        <dbReference type="Proteomes" id="UP000236630"/>
    </source>
</evidence>
<dbReference type="AlphaFoldDB" id="A0A2H5PPX2"/>
<keyword evidence="3" id="KW-1185">Reference proteome</keyword>